<keyword evidence="2" id="KW-1185">Reference proteome</keyword>
<accession>A0A7J7N9J4</accession>
<evidence type="ECO:0000313" key="1">
    <source>
        <dbReference type="EMBL" id="KAF6163558.1"/>
    </source>
</evidence>
<comment type="caution">
    <text evidence="1">The sequence shown here is derived from an EMBL/GenBank/DDBJ whole genome shotgun (WGS) entry which is preliminary data.</text>
</comment>
<dbReference type="EMBL" id="JACGCM010000973">
    <property type="protein sequence ID" value="KAF6163558.1"/>
    <property type="molecule type" value="Genomic_DNA"/>
</dbReference>
<evidence type="ECO:0000313" key="2">
    <source>
        <dbReference type="Proteomes" id="UP000541444"/>
    </source>
</evidence>
<organism evidence="1 2">
    <name type="scientific">Kingdonia uniflora</name>
    <dbReference type="NCBI Taxonomy" id="39325"/>
    <lineage>
        <taxon>Eukaryota</taxon>
        <taxon>Viridiplantae</taxon>
        <taxon>Streptophyta</taxon>
        <taxon>Embryophyta</taxon>
        <taxon>Tracheophyta</taxon>
        <taxon>Spermatophyta</taxon>
        <taxon>Magnoliopsida</taxon>
        <taxon>Ranunculales</taxon>
        <taxon>Circaeasteraceae</taxon>
        <taxon>Kingdonia</taxon>
    </lineage>
</organism>
<reference evidence="1 2" key="1">
    <citation type="journal article" date="2020" name="IScience">
        <title>Genome Sequencing of the Endangered Kingdonia uniflora (Circaeasteraceae, Ranunculales) Reveals Potential Mechanisms of Evolutionary Specialization.</title>
        <authorList>
            <person name="Sun Y."/>
            <person name="Deng T."/>
            <person name="Zhang A."/>
            <person name="Moore M.J."/>
            <person name="Landis J.B."/>
            <person name="Lin N."/>
            <person name="Zhang H."/>
            <person name="Zhang X."/>
            <person name="Huang J."/>
            <person name="Zhang X."/>
            <person name="Sun H."/>
            <person name="Wang H."/>
        </authorList>
    </citation>
    <scope>NUCLEOTIDE SEQUENCE [LARGE SCALE GENOMIC DNA]</scope>
    <source>
        <strain evidence="1">TB1705</strain>
        <tissue evidence="1">Leaf</tissue>
    </source>
</reference>
<name>A0A7J7N9J4_9MAGN</name>
<sequence>MGRMDDCFIRINFRETNGAADYLAGLHVGADWVEFTPSSFAQDLKDIIHRESMGSFDGVLDLLVRARKSLPEAMM</sequence>
<proteinExistence type="predicted"/>
<dbReference type="Proteomes" id="UP000541444">
    <property type="component" value="Unassembled WGS sequence"/>
</dbReference>
<gene>
    <name evidence="1" type="ORF">GIB67_002563</name>
</gene>
<protein>
    <submittedName>
        <fullName evidence="1">Uncharacterized protein</fullName>
    </submittedName>
</protein>
<dbReference type="AlphaFoldDB" id="A0A7J7N9J4"/>